<keyword evidence="1" id="KW-1185">Reference proteome</keyword>
<evidence type="ECO:0000313" key="2">
    <source>
        <dbReference type="WBParaSite" id="ALUE_0000472501-mRNA-1"/>
    </source>
</evidence>
<evidence type="ECO:0000313" key="1">
    <source>
        <dbReference type="Proteomes" id="UP000036681"/>
    </source>
</evidence>
<protein>
    <submittedName>
        <fullName evidence="2">Uncharacterized protein</fullName>
    </submittedName>
</protein>
<dbReference type="AlphaFoldDB" id="A0A0M3HR59"/>
<proteinExistence type="predicted"/>
<reference evidence="2" key="1">
    <citation type="submission" date="2017-02" db="UniProtKB">
        <authorList>
            <consortium name="WormBaseParasite"/>
        </authorList>
    </citation>
    <scope>IDENTIFICATION</scope>
</reference>
<dbReference type="Proteomes" id="UP000036681">
    <property type="component" value="Unplaced"/>
</dbReference>
<accession>A0A0M3HR59</accession>
<sequence>MRQHELRDMIRAGVATLIRPENKKCSSREKQQRKWLGGKENLKWVERSQGGVRQTPRQRRYPSLLVCSNSVPVESSDHLDENVGARGNALT</sequence>
<organism evidence="1 2">
    <name type="scientific">Ascaris lumbricoides</name>
    <name type="common">Giant roundworm</name>
    <dbReference type="NCBI Taxonomy" id="6252"/>
    <lineage>
        <taxon>Eukaryota</taxon>
        <taxon>Metazoa</taxon>
        <taxon>Ecdysozoa</taxon>
        <taxon>Nematoda</taxon>
        <taxon>Chromadorea</taxon>
        <taxon>Rhabditida</taxon>
        <taxon>Spirurina</taxon>
        <taxon>Ascaridomorpha</taxon>
        <taxon>Ascaridoidea</taxon>
        <taxon>Ascarididae</taxon>
        <taxon>Ascaris</taxon>
    </lineage>
</organism>
<name>A0A0M3HR59_ASCLU</name>
<dbReference type="WBParaSite" id="ALUE_0000472501-mRNA-1">
    <property type="protein sequence ID" value="ALUE_0000472501-mRNA-1"/>
    <property type="gene ID" value="ALUE_0000472501"/>
</dbReference>